<protein>
    <submittedName>
        <fullName evidence="1">Uncharacterized protein</fullName>
    </submittedName>
</protein>
<dbReference type="EMBL" id="BK032577">
    <property type="protein sequence ID" value="DAF49088.1"/>
    <property type="molecule type" value="Genomic_DNA"/>
</dbReference>
<name>A0A8S5SDS7_9CAUD</name>
<evidence type="ECO:0000313" key="1">
    <source>
        <dbReference type="EMBL" id="DAF49088.1"/>
    </source>
</evidence>
<proteinExistence type="predicted"/>
<reference evidence="1" key="1">
    <citation type="journal article" date="2021" name="Proc. Natl. Acad. Sci. U.S.A.">
        <title>A Catalog of Tens of Thousands of Viruses from Human Metagenomes Reveals Hidden Associations with Chronic Diseases.</title>
        <authorList>
            <person name="Tisza M.J."/>
            <person name="Buck C.B."/>
        </authorList>
    </citation>
    <scope>NUCLEOTIDE SEQUENCE</scope>
    <source>
        <strain evidence="1">Ctnpt50</strain>
    </source>
</reference>
<organism evidence="1">
    <name type="scientific">Siphoviridae sp. ctnpt50</name>
    <dbReference type="NCBI Taxonomy" id="2827941"/>
    <lineage>
        <taxon>Viruses</taxon>
        <taxon>Duplodnaviria</taxon>
        <taxon>Heunggongvirae</taxon>
        <taxon>Uroviricota</taxon>
        <taxon>Caudoviricetes</taxon>
    </lineage>
</organism>
<sequence length="29" mass="3381">MEGLWGVQEVMREIVGDLLWKICLKSISF</sequence>
<accession>A0A8S5SDS7</accession>